<protein>
    <submittedName>
        <fullName evidence="1">Uncharacterized protein</fullName>
    </submittedName>
</protein>
<evidence type="ECO:0000313" key="1">
    <source>
        <dbReference type="EMBL" id="MFC5668884.1"/>
    </source>
</evidence>
<evidence type="ECO:0000313" key="2">
    <source>
        <dbReference type="Proteomes" id="UP001596183"/>
    </source>
</evidence>
<name>A0ABW0XI92_9ACTN</name>
<reference evidence="2" key="1">
    <citation type="journal article" date="2019" name="Int. J. Syst. Evol. Microbiol.">
        <title>The Global Catalogue of Microorganisms (GCM) 10K type strain sequencing project: providing services to taxonomists for standard genome sequencing and annotation.</title>
        <authorList>
            <consortium name="The Broad Institute Genomics Platform"/>
            <consortium name="The Broad Institute Genome Sequencing Center for Infectious Disease"/>
            <person name="Wu L."/>
            <person name="Ma J."/>
        </authorList>
    </citation>
    <scope>NUCLEOTIDE SEQUENCE [LARGE SCALE GENOMIC DNA]</scope>
    <source>
        <strain evidence="2">JCM 13852</strain>
    </source>
</reference>
<comment type="caution">
    <text evidence="1">The sequence shown here is derived from an EMBL/GenBank/DDBJ whole genome shotgun (WGS) entry which is preliminary data.</text>
</comment>
<dbReference type="Proteomes" id="UP001596183">
    <property type="component" value="Unassembled WGS sequence"/>
</dbReference>
<proteinExistence type="predicted"/>
<sequence length="43" mass="4553">MTETTVTWAEASARRFERQFLASPAPGSTSVAEVVSTMLGAHA</sequence>
<accession>A0ABW0XI92</accession>
<keyword evidence="2" id="KW-1185">Reference proteome</keyword>
<dbReference type="EMBL" id="JBHSPC010000007">
    <property type="protein sequence ID" value="MFC5668884.1"/>
    <property type="molecule type" value="Genomic_DNA"/>
</dbReference>
<dbReference type="RefSeq" id="WP_381204483.1">
    <property type="nucleotide sequence ID" value="NZ_JBHSPC010000007.1"/>
</dbReference>
<organism evidence="1 2">
    <name type="scientific">Streptomyces incanus</name>
    <dbReference type="NCBI Taxonomy" id="887453"/>
    <lineage>
        <taxon>Bacteria</taxon>
        <taxon>Bacillati</taxon>
        <taxon>Actinomycetota</taxon>
        <taxon>Actinomycetes</taxon>
        <taxon>Kitasatosporales</taxon>
        <taxon>Streptomycetaceae</taxon>
        <taxon>Streptomyces</taxon>
    </lineage>
</organism>
<gene>
    <name evidence="1" type="ORF">ACFP2V_01770</name>
</gene>